<sequence>MTERAKELNRYFENHKEDFLGVLQALVEMETPSNEPDRFSDILSLLTKEFEKLQYRVEHIPGRETAGHLLCKPANFDPKEPTQLVIGHCDTVWDMGTIKDMPFRVEEDQVFGPGVFDMKSGLCMMIFALRAIQYLKKDLPVQPVFLINSDEEIGSEESQSLIIEEAKKASRTLVLEPALGTEGKIKTRRKGIGEFTITIKGKPSHAGLAPEEGVSAILGLSHIVQQLFRLNDPQNGVSVNVGTIEGGERTNVIAAKSKAIVDVRVPTKEDGKRIKEEIYNLKPEIEGVKLEVSGDIRRPPLEKNEANEKLWNITQSLGEELDLNLHEGVSGGASDGNLSNLYSPTIDGLGAVGEGAHAYHEKIFLTETLQRNALLTLLLLHPPVKS</sequence>
<keyword evidence="6" id="KW-1185">Reference proteome</keyword>
<dbReference type="PIRSF" id="PIRSF037238">
    <property type="entry name" value="Carboxypeptidase_G2"/>
    <property type="match status" value="1"/>
</dbReference>
<evidence type="ECO:0000259" key="4">
    <source>
        <dbReference type="Pfam" id="PF07687"/>
    </source>
</evidence>
<feature type="active site" description="Proton acceptor" evidence="3">
    <location>
        <position position="151"/>
    </location>
</feature>
<dbReference type="InterPro" id="IPR017150">
    <property type="entry name" value="Pept_M20_glutamate_carboxypep"/>
</dbReference>
<dbReference type="Pfam" id="PF01546">
    <property type="entry name" value="Peptidase_M20"/>
    <property type="match status" value="1"/>
</dbReference>
<dbReference type="Pfam" id="PF07687">
    <property type="entry name" value="M20_dimer"/>
    <property type="match status" value="1"/>
</dbReference>
<dbReference type="InterPro" id="IPR011650">
    <property type="entry name" value="Peptidase_M20_dimer"/>
</dbReference>
<protein>
    <submittedName>
        <fullName evidence="5">M20 family metallopeptidase</fullName>
    </submittedName>
</protein>
<keyword evidence="1" id="KW-0479">Metal-binding</keyword>
<feature type="active site" evidence="3">
    <location>
        <position position="90"/>
    </location>
</feature>
<dbReference type="Gene3D" id="3.40.630.10">
    <property type="entry name" value="Zn peptidases"/>
    <property type="match status" value="1"/>
</dbReference>
<dbReference type="InterPro" id="IPR050072">
    <property type="entry name" value="Peptidase_M20A"/>
</dbReference>
<dbReference type="GO" id="GO:0016787">
    <property type="term" value="F:hydrolase activity"/>
    <property type="evidence" value="ECO:0007669"/>
    <property type="project" value="UniProtKB-KW"/>
</dbReference>
<dbReference type="Proteomes" id="UP000473278">
    <property type="component" value="Unassembled WGS sequence"/>
</dbReference>
<evidence type="ECO:0000256" key="2">
    <source>
        <dbReference type="ARBA" id="ARBA00022801"/>
    </source>
</evidence>
<gene>
    <name evidence="5" type="ORF">G3570_12945</name>
</gene>
<name>A0A6M1SYZ4_9BACT</name>
<dbReference type="EMBL" id="JAALLT010000004">
    <property type="protein sequence ID" value="NGP77548.1"/>
    <property type="molecule type" value="Genomic_DNA"/>
</dbReference>
<evidence type="ECO:0000256" key="3">
    <source>
        <dbReference type="PIRSR" id="PIRSR037238-1"/>
    </source>
</evidence>
<dbReference type="GO" id="GO:0046872">
    <property type="term" value="F:metal ion binding"/>
    <property type="evidence" value="ECO:0007669"/>
    <property type="project" value="UniProtKB-KW"/>
</dbReference>
<dbReference type="AlphaFoldDB" id="A0A6M1SYZ4"/>
<accession>A0A6M1SYZ4</accession>
<dbReference type="PANTHER" id="PTHR43808">
    <property type="entry name" value="ACETYLORNITHINE DEACETYLASE"/>
    <property type="match status" value="1"/>
</dbReference>
<evidence type="ECO:0000313" key="6">
    <source>
        <dbReference type="Proteomes" id="UP000473278"/>
    </source>
</evidence>
<dbReference type="RefSeq" id="WP_165143050.1">
    <property type="nucleotide sequence ID" value="NZ_JAALLT010000004.1"/>
</dbReference>
<dbReference type="SUPFAM" id="SSF55031">
    <property type="entry name" value="Bacterial exopeptidase dimerisation domain"/>
    <property type="match status" value="1"/>
</dbReference>
<dbReference type="InterPro" id="IPR036264">
    <property type="entry name" value="Bact_exopeptidase_dim_dom"/>
</dbReference>
<evidence type="ECO:0000256" key="1">
    <source>
        <dbReference type="ARBA" id="ARBA00022723"/>
    </source>
</evidence>
<organism evidence="5 6">
    <name type="scientific">Halalkalibaculum roseum</name>
    <dbReference type="NCBI Taxonomy" id="2709311"/>
    <lineage>
        <taxon>Bacteria</taxon>
        <taxon>Pseudomonadati</taxon>
        <taxon>Balneolota</taxon>
        <taxon>Balneolia</taxon>
        <taxon>Balneolales</taxon>
        <taxon>Balneolaceae</taxon>
        <taxon>Halalkalibaculum</taxon>
    </lineage>
</organism>
<reference evidence="5 6" key="1">
    <citation type="submission" date="2020-02" db="EMBL/GenBank/DDBJ databases">
        <title>Balneolaceae bacterium YR4-1, complete genome.</title>
        <authorList>
            <person name="Li Y."/>
            <person name="Wu S."/>
        </authorList>
    </citation>
    <scope>NUCLEOTIDE SEQUENCE [LARGE SCALE GENOMIC DNA]</scope>
    <source>
        <strain evidence="5 6">YR4-1</strain>
    </source>
</reference>
<dbReference type="InterPro" id="IPR002933">
    <property type="entry name" value="Peptidase_M20"/>
</dbReference>
<evidence type="ECO:0000313" key="5">
    <source>
        <dbReference type="EMBL" id="NGP77548.1"/>
    </source>
</evidence>
<dbReference type="CDD" id="cd03885">
    <property type="entry name" value="M20_CPDG2"/>
    <property type="match status" value="1"/>
</dbReference>
<feature type="domain" description="Peptidase M20 dimerisation" evidence="4">
    <location>
        <begin position="188"/>
        <end position="279"/>
    </location>
</feature>
<dbReference type="Gene3D" id="3.30.70.360">
    <property type="match status" value="1"/>
</dbReference>
<proteinExistence type="predicted"/>
<comment type="caution">
    <text evidence="5">The sequence shown here is derived from an EMBL/GenBank/DDBJ whole genome shotgun (WGS) entry which is preliminary data.</text>
</comment>
<dbReference type="PANTHER" id="PTHR43808:SF9">
    <property type="entry name" value="BLL0789 PROTEIN"/>
    <property type="match status" value="1"/>
</dbReference>
<dbReference type="SUPFAM" id="SSF53187">
    <property type="entry name" value="Zn-dependent exopeptidases"/>
    <property type="match status" value="1"/>
</dbReference>
<keyword evidence="2" id="KW-0378">Hydrolase</keyword>